<keyword evidence="6" id="KW-0675">Receptor</keyword>
<dbReference type="AlphaFoldDB" id="A0A6P8BY54"/>
<keyword evidence="5" id="KW-0472">Membrane</keyword>
<evidence type="ECO:0000256" key="6">
    <source>
        <dbReference type="ARBA" id="ARBA00023170"/>
    </source>
</evidence>
<proteinExistence type="predicted"/>
<evidence type="ECO:0000256" key="4">
    <source>
        <dbReference type="ARBA" id="ARBA00022989"/>
    </source>
</evidence>
<evidence type="ECO:0000256" key="5">
    <source>
        <dbReference type="ARBA" id="ARBA00023136"/>
    </source>
</evidence>
<dbReference type="GO" id="GO:0016020">
    <property type="term" value="C:membrane"/>
    <property type="evidence" value="ECO:0007669"/>
    <property type="project" value="UniProtKB-SubCell"/>
</dbReference>
<dbReference type="InterPro" id="IPR046956">
    <property type="entry name" value="RLP23-like"/>
</dbReference>
<name>A0A6P8BY54_PUNGR</name>
<dbReference type="Pfam" id="PF00560">
    <property type="entry name" value="LRR_1"/>
    <property type="match status" value="1"/>
</dbReference>
<keyword evidence="3" id="KW-0732">Signal</keyword>
<evidence type="ECO:0000256" key="3">
    <source>
        <dbReference type="ARBA" id="ARBA00022729"/>
    </source>
</evidence>
<dbReference type="InterPro" id="IPR032675">
    <property type="entry name" value="LRR_dom_sf"/>
</dbReference>
<evidence type="ECO:0000313" key="8">
    <source>
        <dbReference type="Proteomes" id="UP000515151"/>
    </source>
</evidence>
<keyword evidence="8" id="KW-1185">Reference proteome</keyword>
<keyword evidence="4" id="KW-1133">Transmembrane helix</keyword>
<organism evidence="8 9">
    <name type="scientific">Punica granatum</name>
    <name type="common">Pomegranate</name>
    <dbReference type="NCBI Taxonomy" id="22663"/>
    <lineage>
        <taxon>Eukaryota</taxon>
        <taxon>Viridiplantae</taxon>
        <taxon>Streptophyta</taxon>
        <taxon>Embryophyta</taxon>
        <taxon>Tracheophyta</taxon>
        <taxon>Spermatophyta</taxon>
        <taxon>Magnoliopsida</taxon>
        <taxon>eudicotyledons</taxon>
        <taxon>Gunneridae</taxon>
        <taxon>Pentapetalae</taxon>
        <taxon>rosids</taxon>
        <taxon>malvids</taxon>
        <taxon>Myrtales</taxon>
        <taxon>Lythraceae</taxon>
        <taxon>Punica</taxon>
    </lineage>
</organism>
<dbReference type="SUPFAM" id="SSF52058">
    <property type="entry name" value="L domain-like"/>
    <property type="match status" value="1"/>
</dbReference>
<gene>
    <name evidence="9" type="primary">LOC116188812</name>
</gene>
<reference evidence="8" key="1">
    <citation type="journal article" date="2020" name="Plant Biotechnol. J.">
        <title>The pomegranate (Punica granatum L.) draft genome dissects genetic divergence between soft- and hard-seeded cultivars.</title>
        <authorList>
            <person name="Luo X."/>
            <person name="Li H."/>
            <person name="Wu Z."/>
            <person name="Yao W."/>
            <person name="Zhao P."/>
            <person name="Cao D."/>
            <person name="Yu H."/>
            <person name="Li K."/>
            <person name="Poudel K."/>
            <person name="Zhao D."/>
            <person name="Zhang F."/>
            <person name="Xia X."/>
            <person name="Chen L."/>
            <person name="Wang Q."/>
            <person name="Jing D."/>
            <person name="Cao S."/>
        </authorList>
    </citation>
    <scope>NUCLEOTIDE SEQUENCE [LARGE SCALE GENOMIC DNA]</scope>
    <source>
        <strain evidence="8">cv. Tunisia</strain>
    </source>
</reference>
<evidence type="ECO:0000256" key="7">
    <source>
        <dbReference type="ARBA" id="ARBA00023180"/>
    </source>
</evidence>
<evidence type="ECO:0000313" key="9">
    <source>
        <dbReference type="RefSeq" id="XP_031374143.1"/>
    </source>
</evidence>
<comment type="subcellular location">
    <subcellularLocation>
        <location evidence="1">Membrane</location>
        <topology evidence="1">Single-pass type I membrane protein</topology>
    </subcellularLocation>
</comment>
<keyword evidence="7" id="KW-0325">Glycoprotein</keyword>
<reference evidence="9" key="2">
    <citation type="submission" date="2025-08" db="UniProtKB">
        <authorList>
            <consortium name="RefSeq"/>
        </authorList>
    </citation>
    <scope>IDENTIFICATION</scope>
    <source>
        <tissue evidence="9">Leaf</tissue>
    </source>
</reference>
<dbReference type="GeneID" id="116188812"/>
<dbReference type="OrthoDB" id="676979at2759"/>
<accession>A0A6P8BY54</accession>
<dbReference type="Proteomes" id="UP000515151">
    <property type="component" value="Chromosome 8"/>
</dbReference>
<dbReference type="InterPro" id="IPR001611">
    <property type="entry name" value="Leu-rich_rpt"/>
</dbReference>
<protein>
    <submittedName>
        <fullName evidence="9">Receptor-like protein 9DC3</fullName>
    </submittedName>
</protein>
<dbReference type="PANTHER" id="PTHR48061">
    <property type="entry name" value="LEUCINE-RICH REPEAT RECEPTOR PROTEIN KINASE EMS1-LIKE-RELATED"/>
    <property type="match status" value="1"/>
</dbReference>
<dbReference type="Gene3D" id="3.80.10.10">
    <property type="entry name" value="Ribonuclease Inhibitor"/>
    <property type="match status" value="3"/>
</dbReference>
<dbReference type="PANTHER" id="PTHR48061:SF46">
    <property type="entry name" value="LEUCINE-RICH REPEAT-CONTAINING N-TERMINAL PLANT-TYPE DOMAIN-CONTAINING PROTEIN"/>
    <property type="match status" value="1"/>
</dbReference>
<evidence type="ECO:0000256" key="1">
    <source>
        <dbReference type="ARBA" id="ARBA00004479"/>
    </source>
</evidence>
<evidence type="ECO:0000256" key="2">
    <source>
        <dbReference type="ARBA" id="ARBA00022692"/>
    </source>
</evidence>
<dbReference type="RefSeq" id="XP_031374143.1">
    <property type="nucleotide sequence ID" value="XM_031518283.1"/>
</dbReference>
<keyword evidence="2" id="KW-0812">Transmembrane</keyword>
<sequence>MPLDTTVMSSTPSLHIQRRPCGRTAAVAAHGMGSHATSTNHVIGLDLSCSWLREAIHCNNTLFLLLDLRWLSLAGNDFYGSQISPKFGTFTRMTHLDLSGSSFQGIIPLEMISPLSKLVKLSLSDNYDLTIDDDHSFRWLVHNLTQGNLCRLSSLALGGINLSLDFEIFARLKNLESLELSQNLTLDNNLFQGPLPRSLENCTSLAIFVVRLSGIHDTFPHWWLNATLNSLEYLDLQSNKFHGVINEIPLSPTLNYLILSNKQFFGQMLINFFRDSSAEFIDIDNNNFDSPLPIPPPTILFYSISSNMFSGDIPHQLCSAIRIEIINLSNNNLTSSVPHCFIKLTLSVLDLQENKLVSQILKIFVRENNLRTIQLIQN</sequence>